<evidence type="ECO:0000313" key="3">
    <source>
        <dbReference type="EMBL" id="MBB6507678.1"/>
    </source>
</evidence>
<evidence type="ECO:0000256" key="1">
    <source>
        <dbReference type="SAM" id="MobiDB-lite"/>
    </source>
</evidence>
<feature type="compositionally biased region" description="Basic and acidic residues" evidence="1">
    <location>
        <begin position="129"/>
        <end position="139"/>
    </location>
</feature>
<evidence type="ECO:0000313" key="4">
    <source>
        <dbReference type="Proteomes" id="UP000585437"/>
    </source>
</evidence>
<dbReference type="InterPro" id="IPR018968">
    <property type="entry name" value="Phasin"/>
</dbReference>
<protein>
    <submittedName>
        <fullName evidence="3">Phasin</fullName>
    </submittedName>
</protein>
<dbReference type="Proteomes" id="UP000585437">
    <property type="component" value="Unassembled WGS sequence"/>
</dbReference>
<dbReference type="EMBL" id="JACHBU010000002">
    <property type="protein sequence ID" value="MBB6507678.1"/>
    <property type="molecule type" value="Genomic_DNA"/>
</dbReference>
<feature type="domain" description="Phasin" evidence="2">
    <location>
        <begin position="41"/>
        <end position="135"/>
    </location>
</feature>
<gene>
    <name evidence="3" type="ORF">F4695_001010</name>
</gene>
<name>A0A7X0MSQ0_9HYPH</name>
<reference evidence="3 4" key="1">
    <citation type="submission" date="2020-08" db="EMBL/GenBank/DDBJ databases">
        <title>The Agave Microbiome: Exploring the role of microbial communities in plant adaptations to desert environments.</title>
        <authorList>
            <person name="Partida-Martinez L.P."/>
        </authorList>
    </citation>
    <scope>NUCLEOTIDE SEQUENCE [LARGE SCALE GENOMIC DNA]</scope>
    <source>
        <strain evidence="3 4">AS3.12</strain>
    </source>
</reference>
<keyword evidence="4" id="KW-1185">Reference proteome</keyword>
<dbReference type="AlphaFoldDB" id="A0A7X0MSQ0"/>
<proteinExistence type="predicted"/>
<comment type="caution">
    <text evidence="3">The sequence shown here is derived from an EMBL/GenBank/DDBJ whole genome shotgun (WGS) entry which is preliminary data.</text>
</comment>
<evidence type="ECO:0000259" key="2">
    <source>
        <dbReference type="Pfam" id="PF09361"/>
    </source>
</evidence>
<feature type="region of interest" description="Disordered" evidence="1">
    <location>
        <begin position="129"/>
        <end position="148"/>
    </location>
</feature>
<dbReference type="RefSeq" id="WP_184654044.1">
    <property type="nucleotide sequence ID" value="NZ_JACHBU010000002.1"/>
</dbReference>
<accession>A0A7X0MSQ0</accession>
<organism evidence="3 4">
    <name type="scientific">Rhizobium soli</name>
    <dbReference type="NCBI Taxonomy" id="424798"/>
    <lineage>
        <taxon>Bacteria</taxon>
        <taxon>Pseudomonadati</taxon>
        <taxon>Pseudomonadota</taxon>
        <taxon>Alphaproteobacteria</taxon>
        <taxon>Hyphomicrobiales</taxon>
        <taxon>Rhizobiaceae</taxon>
        <taxon>Rhizobium/Agrobacterium group</taxon>
        <taxon>Rhizobium</taxon>
    </lineage>
</organism>
<dbReference type="Pfam" id="PF09361">
    <property type="entry name" value="Phasin_2"/>
    <property type="match status" value="1"/>
</dbReference>
<sequence>MTHGTEEMFSFSAFDPMKLGERLRDFAGQGASQSSEAYARMKAATEEATTAVESTVHTAQSGSVELGLKAMEAFRSSADLSLSHMQALLGVKSASEFFELQTSFIRRQAEATVEQAKSMQDMARQLAEDVSRPGKDAAEKAMANFRTA</sequence>